<dbReference type="Gene3D" id="2.10.110.10">
    <property type="entry name" value="Cysteine Rich Protein"/>
    <property type="match status" value="2"/>
</dbReference>
<feature type="compositionally biased region" description="Polar residues" evidence="8">
    <location>
        <begin position="177"/>
        <end position="187"/>
    </location>
</feature>
<dbReference type="EMBL" id="KN838538">
    <property type="protein sequence ID" value="KIK09536.1"/>
    <property type="molecule type" value="Genomic_DNA"/>
</dbReference>
<dbReference type="HOGENOM" id="CLU_054591_0_0_1"/>
<reference evidence="11" key="2">
    <citation type="submission" date="2015-01" db="EMBL/GenBank/DDBJ databases">
        <title>Evolutionary Origins and Diversification of the Mycorrhizal Mutualists.</title>
        <authorList>
            <consortium name="DOE Joint Genome Institute"/>
            <consortium name="Mycorrhizal Genomics Consortium"/>
            <person name="Kohler A."/>
            <person name="Kuo A."/>
            <person name="Nagy L.G."/>
            <person name="Floudas D."/>
            <person name="Copeland A."/>
            <person name="Barry K.W."/>
            <person name="Cichocki N."/>
            <person name="Veneault-Fourrey C."/>
            <person name="LaButti K."/>
            <person name="Lindquist E.A."/>
            <person name="Lipzen A."/>
            <person name="Lundell T."/>
            <person name="Morin E."/>
            <person name="Murat C."/>
            <person name="Riley R."/>
            <person name="Ohm R."/>
            <person name="Sun H."/>
            <person name="Tunlid A."/>
            <person name="Henrissat B."/>
            <person name="Grigoriev I.V."/>
            <person name="Hibbett D.S."/>
            <person name="Martin F."/>
        </authorList>
    </citation>
    <scope>NUCLEOTIDE SEQUENCE [LARGE SCALE GENOMIC DNA]</scope>
    <source>
        <strain evidence="11">LaAM-08-1</strain>
    </source>
</reference>
<keyword evidence="2 7" id="KW-0479">Metal-binding</keyword>
<organism evidence="10 11">
    <name type="scientific">Laccaria amethystina LaAM-08-1</name>
    <dbReference type="NCBI Taxonomy" id="1095629"/>
    <lineage>
        <taxon>Eukaryota</taxon>
        <taxon>Fungi</taxon>
        <taxon>Dikarya</taxon>
        <taxon>Basidiomycota</taxon>
        <taxon>Agaricomycotina</taxon>
        <taxon>Agaricomycetes</taxon>
        <taxon>Agaricomycetidae</taxon>
        <taxon>Agaricales</taxon>
        <taxon>Agaricineae</taxon>
        <taxon>Hydnangiaceae</taxon>
        <taxon>Laccaria</taxon>
    </lineage>
</organism>
<dbReference type="PANTHER" id="PTHR24215">
    <property type="entry name" value="RHO-GTPASE-ACTIVATING PROTEIN LRG1"/>
    <property type="match status" value="1"/>
</dbReference>
<dbReference type="CDD" id="cd09326">
    <property type="entry name" value="LIM_CRP_like"/>
    <property type="match status" value="2"/>
</dbReference>
<keyword evidence="3" id="KW-0677">Repeat</keyword>
<dbReference type="PROSITE" id="PS00478">
    <property type="entry name" value="LIM_DOMAIN_1"/>
    <property type="match status" value="2"/>
</dbReference>
<evidence type="ECO:0000256" key="7">
    <source>
        <dbReference type="PROSITE-ProRule" id="PRU00125"/>
    </source>
</evidence>
<name>A0A0C9XX30_9AGAR</name>
<gene>
    <name evidence="10" type="ORF">K443DRAFT_671437</name>
</gene>
<dbReference type="GO" id="GO:0030036">
    <property type="term" value="P:actin cytoskeleton organization"/>
    <property type="evidence" value="ECO:0007669"/>
    <property type="project" value="TreeGrafter"/>
</dbReference>
<dbReference type="OrthoDB" id="8062037at2759"/>
<dbReference type="AlphaFoldDB" id="A0A0C9XX30"/>
<evidence type="ECO:0000313" key="11">
    <source>
        <dbReference type="Proteomes" id="UP000054477"/>
    </source>
</evidence>
<evidence type="ECO:0000256" key="6">
    <source>
        <dbReference type="ARBA" id="ARBA00023242"/>
    </source>
</evidence>
<dbReference type="FunFam" id="2.10.110.10:FF:000001">
    <property type="entry name" value="Cysteine and glycine-rich protein 1"/>
    <property type="match status" value="2"/>
</dbReference>
<proteinExistence type="predicted"/>
<comment type="subcellular location">
    <subcellularLocation>
        <location evidence="1">Nucleus</location>
    </subcellularLocation>
</comment>
<keyword evidence="6" id="KW-0539">Nucleus</keyword>
<dbReference type="GO" id="GO:0030695">
    <property type="term" value="F:GTPase regulator activity"/>
    <property type="evidence" value="ECO:0007669"/>
    <property type="project" value="UniProtKB-ARBA"/>
</dbReference>
<evidence type="ECO:0000256" key="5">
    <source>
        <dbReference type="ARBA" id="ARBA00023038"/>
    </source>
</evidence>
<dbReference type="GO" id="GO:0005634">
    <property type="term" value="C:nucleus"/>
    <property type="evidence" value="ECO:0007669"/>
    <property type="project" value="UniProtKB-SubCell"/>
</dbReference>
<keyword evidence="5 7" id="KW-0440">LIM domain</keyword>
<dbReference type="SUPFAM" id="SSF57716">
    <property type="entry name" value="Glucocorticoid receptor-like (DNA-binding domain)"/>
    <property type="match status" value="4"/>
</dbReference>
<evidence type="ECO:0000259" key="9">
    <source>
        <dbReference type="PROSITE" id="PS50023"/>
    </source>
</evidence>
<protein>
    <recommendedName>
        <fullName evidence="9">LIM zinc-binding domain-containing protein</fullName>
    </recommendedName>
</protein>
<evidence type="ECO:0000256" key="1">
    <source>
        <dbReference type="ARBA" id="ARBA00004123"/>
    </source>
</evidence>
<feature type="region of interest" description="Disordered" evidence="8">
    <location>
        <begin position="75"/>
        <end position="149"/>
    </location>
</feature>
<dbReference type="SMART" id="SM00132">
    <property type="entry name" value="LIM"/>
    <property type="match status" value="2"/>
</dbReference>
<feature type="compositionally biased region" description="Low complexity" evidence="8">
    <location>
        <begin position="85"/>
        <end position="101"/>
    </location>
</feature>
<dbReference type="Pfam" id="PF00412">
    <property type="entry name" value="LIM"/>
    <property type="match status" value="2"/>
</dbReference>
<dbReference type="PANTHER" id="PTHR24215:SF35">
    <property type="entry name" value="MUSCLE LIM PROTEIN MLP84B"/>
    <property type="match status" value="1"/>
</dbReference>
<feature type="domain" description="LIM zinc-binding" evidence="9">
    <location>
        <begin position="8"/>
        <end position="69"/>
    </location>
</feature>
<dbReference type="Proteomes" id="UP000054477">
    <property type="component" value="Unassembled WGS sequence"/>
</dbReference>
<dbReference type="GO" id="GO:0005737">
    <property type="term" value="C:cytoplasm"/>
    <property type="evidence" value="ECO:0007669"/>
    <property type="project" value="TreeGrafter"/>
</dbReference>
<accession>A0A0C9XX30</accession>
<feature type="region of interest" description="Disordered" evidence="8">
    <location>
        <begin position="164"/>
        <end position="194"/>
    </location>
</feature>
<dbReference type="PROSITE" id="PS50023">
    <property type="entry name" value="LIM_DOMAIN_2"/>
    <property type="match status" value="2"/>
</dbReference>
<evidence type="ECO:0000256" key="3">
    <source>
        <dbReference type="ARBA" id="ARBA00022737"/>
    </source>
</evidence>
<reference evidence="10 11" key="1">
    <citation type="submission" date="2014-04" db="EMBL/GenBank/DDBJ databases">
        <authorList>
            <consortium name="DOE Joint Genome Institute"/>
            <person name="Kuo A."/>
            <person name="Kohler A."/>
            <person name="Nagy L.G."/>
            <person name="Floudas D."/>
            <person name="Copeland A."/>
            <person name="Barry K.W."/>
            <person name="Cichocki N."/>
            <person name="Veneault-Fourrey C."/>
            <person name="LaButti K."/>
            <person name="Lindquist E.A."/>
            <person name="Lipzen A."/>
            <person name="Lundell T."/>
            <person name="Morin E."/>
            <person name="Murat C."/>
            <person name="Sun H."/>
            <person name="Tunlid A."/>
            <person name="Henrissat B."/>
            <person name="Grigoriev I.V."/>
            <person name="Hibbett D.S."/>
            <person name="Martin F."/>
            <person name="Nordberg H.P."/>
            <person name="Cantor M.N."/>
            <person name="Hua S.X."/>
        </authorList>
    </citation>
    <scope>NUCLEOTIDE SEQUENCE [LARGE SCALE GENOMIC DNA]</scope>
    <source>
        <strain evidence="10 11">LaAM-08-1</strain>
    </source>
</reference>
<dbReference type="STRING" id="1095629.A0A0C9XX30"/>
<evidence type="ECO:0000256" key="2">
    <source>
        <dbReference type="ARBA" id="ARBA00022723"/>
    </source>
</evidence>
<evidence type="ECO:0000256" key="8">
    <source>
        <dbReference type="SAM" id="MobiDB-lite"/>
    </source>
</evidence>
<feature type="domain" description="LIM zinc-binding" evidence="9">
    <location>
        <begin position="287"/>
        <end position="347"/>
    </location>
</feature>
<keyword evidence="11" id="KW-1185">Reference proteome</keyword>
<dbReference type="GO" id="GO:0046872">
    <property type="term" value="F:metal ion binding"/>
    <property type="evidence" value="ECO:0007669"/>
    <property type="project" value="UniProtKB-KW"/>
</dbReference>
<sequence length="360" mass="38234">MHPFGGIPICPTCKKAVYAAEQVMGPGRKLYHKPCLACTACRKRLDSFTLVEHDEQPYCKSCHLKNFGTRDLRHANLPYAPPPLDSDSSPASSPTRRSFSPGPMPRLKPTRSLATSPISPTFRSSPPITFSGPTNGSATNVSASVEDSGAITEEEAEVQDMLETKPNDDAQLETDTDVSSSYPSNTGRPGIGTIPRTIPLNLNISTPKGRYTHHTTQSLGSIDLTLARSNSTAAAAATLLEREGGNLSPLKRTATGTRYGTALGAGPMGGIGVQLTGSPRKWGAGTPICPRCTKSVYFAEQVKAVGKTWHKGCLRCTECGTSLDSSKLRDHDEAPFCVRCYSKLHGPQGSGYALLGKAGG</sequence>
<keyword evidence="4 7" id="KW-0862">Zinc</keyword>
<evidence type="ECO:0000256" key="4">
    <source>
        <dbReference type="ARBA" id="ARBA00022833"/>
    </source>
</evidence>
<feature type="compositionally biased region" description="Polar residues" evidence="8">
    <location>
        <begin position="112"/>
        <end position="145"/>
    </location>
</feature>
<dbReference type="InterPro" id="IPR001781">
    <property type="entry name" value="Znf_LIM"/>
</dbReference>
<evidence type="ECO:0000313" key="10">
    <source>
        <dbReference type="EMBL" id="KIK09536.1"/>
    </source>
</evidence>